<dbReference type="InterPro" id="IPR032675">
    <property type="entry name" value="LRR_dom_sf"/>
</dbReference>
<dbReference type="GO" id="GO:0016301">
    <property type="term" value="F:kinase activity"/>
    <property type="evidence" value="ECO:0007669"/>
    <property type="project" value="UniProtKB-KW"/>
</dbReference>
<protein>
    <submittedName>
        <fullName evidence="1">Kinase domain protein, putative</fullName>
    </submittedName>
</protein>
<evidence type="ECO:0000313" key="2">
    <source>
        <dbReference type="Proteomes" id="UP000009168"/>
    </source>
</evidence>
<reference evidence="2" key="1">
    <citation type="journal article" date="2006" name="PLoS Biol.">
        <title>Macronuclear genome sequence of the ciliate Tetrahymena thermophila, a model eukaryote.</title>
        <authorList>
            <person name="Eisen J.A."/>
            <person name="Coyne R.S."/>
            <person name="Wu M."/>
            <person name="Wu D."/>
            <person name="Thiagarajan M."/>
            <person name="Wortman J.R."/>
            <person name="Badger J.H."/>
            <person name="Ren Q."/>
            <person name="Amedeo P."/>
            <person name="Jones K.M."/>
            <person name="Tallon L.J."/>
            <person name="Delcher A.L."/>
            <person name="Salzberg S.L."/>
            <person name="Silva J.C."/>
            <person name="Haas B.J."/>
            <person name="Majoros W.H."/>
            <person name="Farzad M."/>
            <person name="Carlton J.M."/>
            <person name="Smith R.K. Jr."/>
            <person name="Garg J."/>
            <person name="Pearlman R.E."/>
            <person name="Karrer K.M."/>
            <person name="Sun L."/>
            <person name="Manning G."/>
            <person name="Elde N.C."/>
            <person name="Turkewitz A.P."/>
            <person name="Asai D.J."/>
            <person name="Wilkes D.E."/>
            <person name="Wang Y."/>
            <person name="Cai H."/>
            <person name="Collins K."/>
            <person name="Stewart B.A."/>
            <person name="Lee S.R."/>
            <person name="Wilamowska K."/>
            <person name="Weinberg Z."/>
            <person name="Ruzzo W.L."/>
            <person name="Wloga D."/>
            <person name="Gaertig J."/>
            <person name="Frankel J."/>
            <person name="Tsao C.-C."/>
            <person name="Gorovsky M.A."/>
            <person name="Keeling P.J."/>
            <person name="Waller R.F."/>
            <person name="Patron N.J."/>
            <person name="Cherry J.M."/>
            <person name="Stover N.A."/>
            <person name="Krieger C.J."/>
            <person name="del Toro C."/>
            <person name="Ryder H.F."/>
            <person name="Williamson S.C."/>
            <person name="Barbeau R.A."/>
            <person name="Hamilton E.P."/>
            <person name="Orias E."/>
        </authorList>
    </citation>
    <scope>NUCLEOTIDE SEQUENCE [LARGE SCALE GENOMIC DNA]</scope>
    <source>
        <strain evidence="2">SB210</strain>
    </source>
</reference>
<dbReference type="InParanoid" id="W7XEU2"/>
<dbReference type="GeneID" id="24438580"/>
<keyword evidence="1" id="KW-0808">Transferase</keyword>
<evidence type="ECO:0000313" key="1">
    <source>
        <dbReference type="EMBL" id="EWS75278.1"/>
    </source>
</evidence>
<sequence>MGNLITFSQSSIIDQDCKELNLEFNQKLSDKQLQSFCQKICHLQKLNVLRLSFRNLSTNSQQKITKLLKEVATCPSLQQIEIAFDDESTIQQEIVQALNQGLNHCQNINFLEINFYCCDFWRYDKENSSNDSNVKSLSGLLSSNSNKIQSIRFSLFWISNSGLLMVLSSLNQCSNINNLHLQIGKSVIFVDGIQSVSQSISNLVNLKTLQLQLHFKLTDEYIKHLCEGIQKSKQLYKFSFTLPEKSQLTDNSIQFISEAIVQLPKLQLLSISLIENNFGEQSIGQILGESISKCQNLTYLFINLAINKISQDDAEILCHEISKSPQLNYLCIYFNKDKTSERFNNQKKLRQISLKTKKLIYLSISI</sequence>
<dbReference type="RefSeq" id="XP_012652269.1">
    <property type="nucleotide sequence ID" value="XM_012796815.1"/>
</dbReference>
<dbReference type="SUPFAM" id="SSF52047">
    <property type="entry name" value="RNI-like"/>
    <property type="match status" value="1"/>
</dbReference>
<keyword evidence="2" id="KW-1185">Reference proteome</keyword>
<dbReference type="AlphaFoldDB" id="W7XEU2"/>
<proteinExistence type="predicted"/>
<name>W7XEU2_TETTS</name>
<dbReference type="EMBL" id="GG662749">
    <property type="protein sequence ID" value="EWS75278.1"/>
    <property type="molecule type" value="Genomic_DNA"/>
</dbReference>
<dbReference type="Proteomes" id="UP000009168">
    <property type="component" value="Unassembled WGS sequence"/>
</dbReference>
<keyword evidence="1" id="KW-0418">Kinase</keyword>
<organism evidence="1 2">
    <name type="scientific">Tetrahymena thermophila (strain SB210)</name>
    <dbReference type="NCBI Taxonomy" id="312017"/>
    <lineage>
        <taxon>Eukaryota</taxon>
        <taxon>Sar</taxon>
        <taxon>Alveolata</taxon>
        <taxon>Ciliophora</taxon>
        <taxon>Intramacronucleata</taxon>
        <taxon>Oligohymenophorea</taxon>
        <taxon>Hymenostomatida</taxon>
        <taxon>Tetrahymenina</taxon>
        <taxon>Tetrahymenidae</taxon>
        <taxon>Tetrahymena</taxon>
    </lineage>
</organism>
<dbReference type="Gene3D" id="3.80.10.10">
    <property type="entry name" value="Ribonuclease Inhibitor"/>
    <property type="match status" value="3"/>
</dbReference>
<gene>
    <name evidence="1" type="ORF">TTHERM_000354979</name>
</gene>
<accession>W7XEU2</accession>
<dbReference type="OrthoDB" id="292937at2759"/>
<dbReference type="KEGG" id="tet:TTHERM_000354979"/>